<gene>
    <name evidence="2" type="ORF">BWQ96_07008</name>
</gene>
<organism evidence="2 3">
    <name type="scientific">Gracilariopsis chorda</name>
    <dbReference type="NCBI Taxonomy" id="448386"/>
    <lineage>
        <taxon>Eukaryota</taxon>
        <taxon>Rhodophyta</taxon>
        <taxon>Florideophyceae</taxon>
        <taxon>Rhodymeniophycidae</taxon>
        <taxon>Gracilariales</taxon>
        <taxon>Gracilariaceae</taxon>
        <taxon>Gracilariopsis</taxon>
    </lineage>
</organism>
<feature type="transmembrane region" description="Helical" evidence="1">
    <location>
        <begin position="57"/>
        <end position="78"/>
    </location>
</feature>
<dbReference type="Proteomes" id="UP000247409">
    <property type="component" value="Unassembled WGS sequence"/>
</dbReference>
<keyword evidence="1" id="KW-0812">Transmembrane</keyword>
<feature type="transmembrane region" description="Helical" evidence="1">
    <location>
        <begin position="273"/>
        <end position="294"/>
    </location>
</feature>
<dbReference type="EMBL" id="NBIV01000132">
    <property type="protein sequence ID" value="PXF43235.1"/>
    <property type="molecule type" value="Genomic_DNA"/>
</dbReference>
<evidence type="ECO:0008006" key="4">
    <source>
        <dbReference type="Google" id="ProtNLM"/>
    </source>
</evidence>
<keyword evidence="1" id="KW-0472">Membrane</keyword>
<evidence type="ECO:0000256" key="1">
    <source>
        <dbReference type="SAM" id="Phobius"/>
    </source>
</evidence>
<comment type="caution">
    <text evidence="2">The sequence shown here is derived from an EMBL/GenBank/DDBJ whole genome shotgun (WGS) entry which is preliminary data.</text>
</comment>
<sequence length="357" mass="40059">MVTIALKAQYVSLIITIISFICEVIFIAALQTVNSIRECQLLKQKKQLRVRNYRHRAKIIALISALLFLGLEIIVSFFSDPVQLELFQSEPCVSVDNVLRLQGPQGEFREADFIEGKCQTLRGNFNYVRVGNVSLSDGQVRCSKKAAYFYDIVSASETKKLPVSTAEVSCKGETCVFVFEQQNSTYFSGALLPDIVAELRSGAVDTEMAFLKTELLFDSSEMLPVFAGRAVDAFLEQVNDPFELRRRVFLGSAKKNCPFVEEVIDGTSVPRQLLYSLLFAWIVALLFFVLCLVLRRKVFFDVGNPLHWAIQVQKRVDEAVKHDPVVTCATEDEALALYVSERGNKAEEEVEGEIPTA</sequence>
<dbReference type="AlphaFoldDB" id="A0A2V3IMC1"/>
<keyword evidence="1" id="KW-1133">Transmembrane helix</keyword>
<evidence type="ECO:0000313" key="3">
    <source>
        <dbReference type="Proteomes" id="UP000247409"/>
    </source>
</evidence>
<name>A0A2V3IMC1_9FLOR</name>
<keyword evidence="3" id="KW-1185">Reference proteome</keyword>
<reference evidence="2 3" key="1">
    <citation type="journal article" date="2018" name="Mol. Biol. Evol.">
        <title>Analysis of the draft genome of the red seaweed Gracilariopsis chorda provides insights into genome size evolution in Rhodophyta.</title>
        <authorList>
            <person name="Lee J."/>
            <person name="Yang E.C."/>
            <person name="Graf L."/>
            <person name="Yang J.H."/>
            <person name="Qiu H."/>
            <person name="Zel Zion U."/>
            <person name="Chan C.X."/>
            <person name="Stephens T.G."/>
            <person name="Weber A.P.M."/>
            <person name="Boo G.H."/>
            <person name="Boo S.M."/>
            <person name="Kim K.M."/>
            <person name="Shin Y."/>
            <person name="Jung M."/>
            <person name="Lee S.J."/>
            <person name="Yim H.S."/>
            <person name="Lee J.H."/>
            <person name="Bhattacharya D."/>
            <person name="Yoon H.S."/>
        </authorList>
    </citation>
    <scope>NUCLEOTIDE SEQUENCE [LARGE SCALE GENOMIC DNA]</scope>
    <source>
        <strain evidence="2 3">SKKU-2015</strain>
        <tissue evidence="2">Whole body</tissue>
    </source>
</reference>
<accession>A0A2V3IMC1</accession>
<evidence type="ECO:0000313" key="2">
    <source>
        <dbReference type="EMBL" id="PXF43235.1"/>
    </source>
</evidence>
<proteinExistence type="predicted"/>
<feature type="transmembrane region" description="Helical" evidence="1">
    <location>
        <begin position="12"/>
        <end position="36"/>
    </location>
</feature>
<protein>
    <recommendedName>
        <fullName evidence="4">Transmembrane protein</fullName>
    </recommendedName>
</protein>